<dbReference type="SUPFAM" id="SSF81653">
    <property type="entry name" value="Calcium ATPase, transduction domain A"/>
    <property type="match status" value="1"/>
</dbReference>
<dbReference type="Gene3D" id="3.40.1110.10">
    <property type="entry name" value="Calcium-transporting ATPase, cytoplasmic domain N"/>
    <property type="match status" value="1"/>
</dbReference>
<dbReference type="AlphaFoldDB" id="A0A2S9KHV7"/>
<sequence length="938" mass="99760">MAIAAPDAELVPAAWSQQPKPLADRLGVELECGLGAAQVRQRLERFGRNELRVDAAVPAWRHLLSQFHDPLVYLLLAAVGITLLLWGVEGASGWPIDALVIGVIVLLNALLGFLQEVKSQRAAAALARLTAVTSAVLRDGVPLRVPSAELVPGDLLQLSEGDRIGADARLLQANALRVQEASLTGESEAVLKDAAQLAPDTPLAERANMVFKGTAVVQGTGLALVTATGMNTEMGRIAHLLATTPEEATPLQKEVRQIGVMLGRAVLLIAVVVVVTVLLMTEIRSLADVEAVLLLGVSLAVAAVPEGLPAILSLVLAIGVQRMASRSAIVKKLSSVETLGSASVICTDKTGTLTRSEMAIERVMTASGCSCPEGVGYEPVGDIRHQGRLVEPGPLHSELVLMLSGGSLAGNADLRQQEDGSWVIQGDPTEAAFLVAERKLGVHERRRERFERIAEIPFTSERKRMAVLAIDHEHEDQRVIIVKGAPDVLLQLCSAARVGMDVVPMSEAIRARALADVDELSDAALRTLSVAYRPLAADEDEQAGAALERELIFVGTVGIIDPPRAEAAVAIQEAQRAGIRIIMITGDHPRTAARIASDLGIIEAGASALTGVELDALDEAGLAEAVRSTSVYARVDPSHKLRIVDALQAQGHVVAMTGDGVNDAPALKSADIGVAMGITGTEVTKEAGKMILADDNFATIVAAVREGRGILDNIRKFLRYLLSSNMGEVLTVFLGVLGARALGLIDASGAVVLPLLATQILWINLVTDSGPALAMGVDPHGADVMQRRPRRPDERIIDARMWSGVLQTGLVMALATLLTLDLLLPGGMIEGSQSLETARTAAFTVLVFAQLFNTFNARSESVSAWRGLFDNRLLWAAVALGVALQLAVVQWQWLNLAFGTRPLTLGQWGLCVAMGSSVLWFSELRKLWLRRQDAGRSR</sequence>
<dbReference type="PROSITE" id="PS00154">
    <property type="entry name" value="ATPASE_E1_E2"/>
    <property type="match status" value="1"/>
</dbReference>
<evidence type="ECO:0000256" key="5">
    <source>
        <dbReference type="ARBA" id="ARBA00022840"/>
    </source>
</evidence>
<feature type="transmembrane region" description="Helical" evidence="9">
    <location>
        <begin position="744"/>
        <end position="765"/>
    </location>
</feature>
<dbReference type="InterPro" id="IPR023299">
    <property type="entry name" value="ATPase_P-typ_cyto_dom_N"/>
</dbReference>
<dbReference type="InterPro" id="IPR036412">
    <property type="entry name" value="HAD-like_sf"/>
</dbReference>
<dbReference type="PANTHER" id="PTHR43294">
    <property type="entry name" value="SODIUM/POTASSIUM-TRANSPORTING ATPASE SUBUNIT ALPHA"/>
    <property type="match status" value="1"/>
</dbReference>
<keyword evidence="6" id="KW-1278">Translocase</keyword>
<evidence type="ECO:0000256" key="2">
    <source>
        <dbReference type="ARBA" id="ARBA00005675"/>
    </source>
</evidence>
<evidence type="ECO:0000256" key="7">
    <source>
        <dbReference type="ARBA" id="ARBA00022989"/>
    </source>
</evidence>
<dbReference type="InterPro" id="IPR008250">
    <property type="entry name" value="ATPase_P-typ_transduc_dom_A_sf"/>
</dbReference>
<dbReference type="SFLD" id="SFLDF00027">
    <property type="entry name" value="p-type_atpase"/>
    <property type="match status" value="1"/>
</dbReference>
<evidence type="ECO:0000256" key="9">
    <source>
        <dbReference type="SAM" id="Phobius"/>
    </source>
</evidence>
<gene>
    <name evidence="11" type="ORF">C6P61_02385</name>
</gene>
<dbReference type="SUPFAM" id="SSF81665">
    <property type="entry name" value="Calcium ATPase, transmembrane domain M"/>
    <property type="match status" value="1"/>
</dbReference>
<organism evidence="11 12">
    <name type="scientific">Malikia spinosa</name>
    <dbReference type="NCBI Taxonomy" id="86180"/>
    <lineage>
        <taxon>Bacteria</taxon>
        <taxon>Pseudomonadati</taxon>
        <taxon>Pseudomonadota</taxon>
        <taxon>Betaproteobacteria</taxon>
        <taxon>Burkholderiales</taxon>
        <taxon>Comamonadaceae</taxon>
        <taxon>Malikia</taxon>
    </lineage>
</organism>
<dbReference type="InterPro" id="IPR044492">
    <property type="entry name" value="P_typ_ATPase_HD_dom"/>
</dbReference>
<keyword evidence="7 9" id="KW-1133">Transmembrane helix</keyword>
<feature type="transmembrane region" description="Helical" evidence="9">
    <location>
        <begin position="840"/>
        <end position="857"/>
    </location>
</feature>
<keyword evidence="8 9" id="KW-0472">Membrane</keyword>
<dbReference type="InterPro" id="IPR004014">
    <property type="entry name" value="ATPase_P-typ_cation-transptr_N"/>
</dbReference>
<evidence type="ECO:0000256" key="1">
    <source>
        <dbReference type="ARBA" id="ARBA00004141"/>
    </source>
</evidence>
<dbReference type="OrthoDB" id="9814270at2"/>
<evidence type="ECO:0000256" key="8">
    <source>
        <dbReference type="ARBA" id="ARBA00023136"/>
    </source>
</evidence>
<accession>A0A2S9KHV7</accession>
<comment type="subcellular location">
    <subcellularLocation>
        <location evidence="1">Membrane</location>
        <topology evidence="1">Multi-pass membrane protein</topology>
    </subcellularLocation>
</comment>
<dbReference type="Pfam" id="PF00690">
    <property type="entry name" value="Cation_ATPase_N"/>
    <property type="match status" value="1"/>
</dbReference>
<dbReference type="Gene3D" id="3.40.50.1000">
    <property type="entry name" value="HAD superfamily/HAD-like"/>
    <property type="match status" value="1"/>
</dbReference>
<evidence type="ECO:0000256" key="3">
    <source>
        <dbReference type="ARBA" id="ARBA00022692"/>
    </source>
</evidence>
<comment type="similarity">
    <text evidence="2">Belongs to the cation transport ATPase (P-type) (TC 3.A.3) family. Type IIA subfamily.</text>
</comment>
<dbReference type="InterPro" id="IPR001757">
    <property type="entry name" value="P_typ_ATPase"/>
</dbReference>
<evidence type="ECO:0000313" key="11">
    <source>
        <dbReference type="EMBL" id="PRD70006.1"/>
    </source>
</evidence>
<dbReference type="InterPro" id="IPR023214">
    <property type="entry name" value="HAD_sf"/>
</dbReference>
<dbReference type="SUPFAM" id="SSF81660">
    <property type="entry name" value="Metal cation-transporting ATPase, ATP-binding domain N"/>
    <property type="match status" value="1"/>
</dbReference>
<protein>
    <submittedName>
        <fullName evidence="11">Haloacid dehalogenase</fullName>
    </submittedName>
</protein>
<dbReference type="InterPro" id="IPR023298">
    <property type="entry name" value="ATPase_P-typ_TM_dom_sf"/>
</dbReference>
<dbReference type="SMART" id="SM00831">
    <property type="entry name" value="Cation_ATPase_N"/>
    <property type="match status" value="1"/>
</dbReference>
<feature type="transmembrane region" description="Helical" evidence="9">
    <location>
        <begin position="799"/>
        <end position="820"/>
    </location>
</feature>
<dbReference type="Pfam" id="PF00689">
    <property type="entry name" value="Cation_ATPase_C"/>
    <property type="match status" value="1"/>
</dbReference>
<dbReference type="GO" id="GO:0005524">
    <property type="term" value="F:ATP binding"/>
    <property type="evidence" value="ECO:0007669"/>
    <property type="project" value="UniProtKB-KW"/>
</dbReference>
<dbReference type="SFLD" id="SFLDG00002">
    <property type="entry name" value="C1.7:_P-type_atpase_like"/>
    <property type="match status" value="1"/>
</dbReference>
<dbReference type="GO" id="GO:0005391">
    <property type="term" value="F:P-type sodium:potassium-exchanging transporter activity"/>
    <property type="evidence" value="ECO:0007669"/>
    <property type="project" value="TreeGrafter"/>
</dbReference>
<dbReference type="NCBIfam" id="TIGR01494">
    <property type="entry name" value="ATPase_P-type"/>
    <property type="match status" value="2"/>
</dbReference>
<feature type="transmembrane region" description="Helical" evidence="9">
    <location>
        <begin position="261"/>
        <end position="280"/>
    </location>
</feature>
<keyword evidence="3 9" id="KW-0812">Transmembrane</keyword>
<dbReference type="SFLD" id="SFLDS00003">
    <property type="entry name" value="Haloacid_Dehalogenase"/>
    <property type="match status" value="1"/>
</dbReference>
<dbReference type="GO" id="GO:0016887">
    <property type="term" value="F:ATP hydrolysis activity"/>
    <property type="evidence" value="ECO:0007669"/>
    <property type="project" value="InterPro"/>
</dbReference>
<evidence type="ECO:0000259" key="10">
    <source>
        <dbReference type="SMART" id="SM00831"/>
    </source>
</evidence>
<dbReference type="InterPro" id="IPR050510">
    <property type="entry name" value="Cation_transp_ATPase_P-type"/>
</dbReference>
<proteinExistence type="inferred from homology"/>
<feature type="domain" description="Cation-transporting P-type ATPase N-terminal" evidence="10">
    <location>
        <begin position="13"/>
        <end position="87"/>
    </location>
</feature>
<dbReference type="PANTHER" id="PTHR43294:SF20">
    <property type="entry name" value="P-TYPE ATPASE"/>
    <property type="match status" value="1"/>
</dbReference>
<dbReference type="InterPro" id="IPR018303">
    <property type="entry name" value="ATPase_P-typ_P_site"/>
</dbReference>
<evidence type="ECO:0000313" key="12">
    <source>
        <dbReference type="Proteomes" id="UP000238326"/>
    </source>
</evidence>
<dbReference type="InterPro" id="IPR006068">
    <property type="entry name" value="ATPase_P-typ_cation-transptr_C"/>
</dbReference>
<evidence type="ECO:0000256" key="6">
    <source>
        <dbReference type="ARBA" id="ARBA00022967"/>
    </source>
</evidence>
<dbReference type="PRINTS" id="PR00120">
    <property type="entry name" value="HATPASE"/>
</dbReference>
<feature type="transmembrane region" description="Helical" evidence="9">
    <location>
        <begin position="717"/>
        <end position="738"/>
    </location>
</feature>
<feature type="transmembrane region" description="Helical" evidence="9">
    <location>
        <begin position="71"/>
        <end position="88"/>
    </location>
</feature>
<dbReference type="Gene3D" id="1.20.1110.10">
    <property type="entry name" value="Calcium-transporting ATPase, transmembrane domain"/>
    <property type="match status" value="1"/>
</dbReference>
<dbReference type="GO" id="GO:1990573">
    <property type="term" value="P:potassium ion import across plasma membrane"/>
    <property type="evidence" value="ECO:0007669"/>
    <property type="project" value="TreeGrafter"/>
</dbReference>
<dbReference type="GO" id="GO:0006883">
    <property type="term" value="P:intracellular sodium ion homeostasis"/>
    <property type="evidence" value="ECO:0007669"/>
    <property type="project" value="TreeGrafter"/>
</dbReference>
<evidence type="ECO:0000256" key="4">
    <source>
        <dbReference type="ARBA" id="ARBA00022741"/>
    </source>
</evidence>
<dbReference type="GO" id="GO:1902600">
    <property type="term" value="P:proton transmembrane transport"/>
    <property type="evidence" value="ECO:0007669"/>
    <property type="project" value="TreeGrafter"/>
</dbReference>
<keyword evidence="5" id="KW-0067">ATP-binding</keyword>
<feature type="transmembrane region" description="Helical" evidence="9">
    <location>
        <begin position="905"/>
        <end position="922"/>
    </location>
</feature>
<dbReference type="GO" id="GO:0030007">
    <property type="term" value="P:intracellular potassium ion homeostasis"/>
    <property type="evidence" value="ECO:0007669"/>
    <property type="project" value="TreeGrafter"/>
</dbReference>
<feature type="transmembrane region" description="Helical" evidence="9">
    <location>
        <begin position="873"/>
        <end position="893"/>
    </location>
</feature>
<dbReference type="SUPFAM" id="SSF56784">
    <property type="entry name" value="HAD-like"/>
    <property type="match status" value="1"/>
</dbReference>
<keyword evidence="12" id="KW-1185">Reference proteome</keyword>
<comment type="caution">
    <text evidence="11">The sequence shown here is derived from an EMBL/GenBank/DDBJ whole genome shotgun (WGS) entry which is preliminary data.</text>
</comment>
<dbReference type="Gene3D" id="2.70.150.10">
    <property type="entry name" value="Calcium-transporting ATPase, cytoplasmic transduction domain A"/>
    <property type="match status" value="1"/>
</dbReference>
<feature type="transmembrane region" description="Helical" evidence="9">
    <location>
        <begin position="94"/>
        <end position="114"/>
    </location>
</feature>
<dbReference type="Proteomes" id="UP000238326">
    <property type="component" value="Unassembled WGS sequence"/>
</dbReference>
<dbReference type="EMBL" id="PVLR01000007">
    <property type="protein sequence ID" value="PRD70006.1"/>
    <property type="molecule type" value="Genomic_DNA"/>
</dbReference>
<dbReference type="GO" id="GO:0036376">
    <property type="term" value="P:sodium ion export across plasma membrane"/>
    <property type="evidence" value="ECO:0007669"/>
    <property type="project" value="TreeGrafter"/>
</dbReference>
<name>A0A2S9KHV7_9BURK</name>
<dbReference type="FunFam" id="3.40.50.1000:FF:000083">
    <property type="entry name" value="Sodium/potassium-transporting ATPase subunit alpha"/>
    <property type="match status" value="1"/>
</dbReference>
<dbReference type="GO" id="GO:0005886">
    <property type="term" value="C:plasma membrane"/>
    <property type="evidence" value="ECO:0007669"/>
    <property type="project" value="TreeGrafter"/>
</dbReference>
<dbReference type="Pfam" id="PF13246">
    <property type="entry name" value="Cation_ATPase"/>
    <property type="match status" value="1"/>
</dbReference>
<feature type="transmembrane region" description="Helical" evidence="9">
    <location>
        <begin position="292"/>
        <end position="318"/>
    </location>
</feature>
<dbReference type="InterPro" id="IPR059000">
    <property type="entry name" value="ATPase_P-type_domA"/>
</dbReference>
<dbReference type="Pfam" id="PF00122">
    <property type="entry name" value="E1-E2_ATPase"/>
    <property type="match status" value="1"/>
</dbReference>
<reference evidence="11 12" key="1">
    <citation type="submission" date="2018-03" db="EMBL/GenBank/DDBJ databases">
        <title>Comparative genomics illustrates the genes involved in a hyperalkaliphilic mechanisms of Serpentinomonas isolated from highly-alkaline calcium-rich serpentinized springs.</title>
        <authorList>
            <person name="Suzuki S."/>
            <person name="Ishii S."/>
            <person name="Walworth N."/>
            <person name="Bird L."/>
            <person name="Kuenen J.G."/>
            <person name="Nealson K.H."/>
        </authorList>
    </citation>
    <scope>NUCLEOTIDE SEQUENCE [LARGE SCALE GENOMIC DNA]</scope>
    <source>
        <strain evidence="11 12">83</strain>
    </source>
</reference>
<dbReference type="PRINTS" id="PR00119">
    <property type="entry name" value="CATATPASE"/>
</dbReference>
<keyword evidence="4" id="KW-0547">Nucleotide-binding</keyword>